<keyword evidence="9" id="KW-1185">Reference proteome</keyword>
<dbReference type="GO" id="GO:0005886">
    <property type="term" value="C:plasma membrane"/>
    <property type="evidence" value="ECO:0007669"/>
    <property type="project" value="TreeGrafter"/>
</dbReference>
<dbReference type="PANTHER" id="PTHR30071:SF1">
    <property type="entry name" value="CYTOCHROME B_B6 PROTEIN-RELATED"/>
    <property type="match status" value="1"/>
</dbReference>
<feature type="transmembrane region" description="Helical" evidence="6">
    <location>
        <begin position="265"/>
        <end position="280"/>
    </location>
</feature>
<dbReference type="EMBL" id="JAMFTS010000005">
    <property type="protein sequence ID" value="KAJ4750608.1"/>
    <property type="molecule type" value="Genomic_DNA"/>
</dbReference>
<comment type="caution">
    <text evidence="8">The sequence shown here is derived from an EMBL/GenBank/DDBJ whole genome shotgun (WGS) entry which is preliminary data.</text>
</comment>
<feature type="transmembrane region" description="Helical" evidence="6">
    <location>
        <begin position="108"/>
        <end position="126"/>
    </location>
</feature>
<feature type="transmembrane region" description="Helical" evidence="6">
    <location>
        <begin position="15"/>
        <end position="38"/>
    </location>
</feature>
<evidence type="ECO:0000313" key="9">
    <source>
        <dbReference type="Proteomes" id="UP001140206"/>
    </source>
</evidence>
<dbReference type="InterPro" id="IPR045062">
    <property type="entry name" value="Cyt_c_biogenesis_CcsA/CcmC"/>
</dbReference>
<dbReference type="AlphaFoldDB" id="A0AAV8C9H8"/>
<keyword evidence="3" id="KW-0201">Cytochrome c-type biogenesis</keyword>
<keyword evidence="5 6" id="KW-0472">Membrane</keyword>
<dbReference type="InterPro" id="IPR017562">
    <property type="entry name" value="Cyt_c_biogenesis_CcsA"/>
</dbReference>
<accession>A0AAV8C9H8</accession>
<evidence type="ECO:0000256" key="2">
    <source>
        <dbReference type="ARBA" id="ARBA00022692"/>
    </source>
</evidence>
<evidence type="ECO:0000256" key="5">
    <source>
        <dbReference type="ARBA" id="ARBA00023136"/>
    </source>
</evidence>
<keyword evidence="4 6" id="KW-1133">Transmembrane helix</keyword>
<organism evidence="8 9">
    <name type="scientific">Rhynchospora pubera</name>
    <dbReference type="NCBI Taxonomy" id="906938"/>
    <lineage>
        <taxon>Eukaryota</taxon>
        <taxon>Viridiplantae</taxon>
        <taxon>Streptophyta</taxon>
        <taxon>Embryophyta</taxon>
        <taxon>Tracheophyta</taxon>
        <taxon>Spermatophyta</taxon>
        <taxon>Magnoliopsida</taxon>
        <taxon>Liliopsida</taxon>
        <taxon>Poales</taxon>
        <taxon>Cyperaceae</taxon>
        <taxon>Cyperoideae</taxon>
        <taxon>Rhynchosporeae</taxon>
        <taxon>Rhynchospora</taxon>
    </lineage>
</organism>
<protein>
    <recommendedName>
        <fullName evidence="7">Cytochrome c assembly protein domain-containing protein</fullName>
    </recommendedName>
</protein>
<dbReference type="GO" id="GO:0020037">
    <property type="term" value="F:heme binding"/>
    <property type="evidence" value="ECO:0007669"/>
    <property type="project" value="InterPro"/>
</dbReference>
<evidence type="ECO:0000256" key="6">
    <source>
        <dbReference type="SAM" id="Phobius"/>
    </source>
</evidence>
<reference evidence="8" key="1">
    <citation type="submission" date="2022-08" db="EMBL/GenBank/DDBJ databases">
        <authorList>
            <person name="Marques A."/>
        </authorList>
    </citation>
    <scope>NUCLEOTIDE SEQUENCE</scope>
    <source>
        <strain evidence="8">RhyPub2mFocal</strain>
        <tissue evidence="8">Leaves</tissue>
    </source>
</reference>
<feature type="domain" description="Cytochrome c assembly protein" evidence="7">
    <location>
        <begin position="76"/>
        <end position="317"/>
    </location>
</feature>
<dbReference type="PANTHER" id="PTHR30071">
    <property type="entry name" value="HEME EXPORTER PROTEIN C"/>
    <property type="match status" value="1"/>
</dbReference>
<dbReference type="NCBIfam" id="TIGR03144">
    <property type="entry name" value="cytochr_II_ccsB"/>
    <property type="match status" value="1"/>
</dbReference>
<evidence type="ECO:0000256" key="3">
    <source>
        <dbReference type="ARBA" id="ARBA00022748"/>
    </source>
</evidence>
<keyword evidence="2 6" id="KW-0812">Transmembrane</keyword>
<comment type="subcellular location">
    <subcellularLocation>
        <location evidence="1">Membrane</location>
        <topology evidence="1">Multi-pass membrane protein</topology>
    </subcellularLocation>
</comment>
<dbReference type="Pfam" id="PF01578">
    <property type="entry name" value="Cytochrom_C_asm"/>
    <property type="match status" value="1"/>
</dbReference>
<evidence type="ECO:0000313" key="8">
    <source>
        <dbReference type="EMBL" id="KAJ4750608.1"/>
    </source>
</evidence>
<feature type="transmembrane region" description="Helical" evidence="6">
    <location>
        <begin position="50"/>
        <end position="68"/>
    </location>
</feature>
<evidence type="ECO:0000256" key="1">
    <source>
        <dbReference type="ARBA" id="ARBA00004141"/>
    </source>
</evidence>
<dbReference type="GO" id="GO:0017004">
    <property type="term" value="P:cytochrome complex assembly"/>
    <property type="evidence" value="ECO:0007669"/>
    <property type="project" value="UniProtKB-KW"/>
</dbReference>
<feature type="transmembrane region" description="Helical" evidence="6">
    <location>
        <begin position="146"/>
        <end position="173"/>
    </location>
</feature>
<dbReference type="Proteomes" id="UP001140206">
    <property type="component" value="Chromosome 5"/>
</dbReference>
<name>A0AAV8C9H8_9POAL</name>
<dbReference type="InterPro" id="IPR002541">
    <property type="entry name" value="Cyt_c_assembly"/>
</dbReference>
<proteinExistence type="inferred from homology"/>
<dbReference type="HAMAP" id="MF_01391">
    <property type="entry name" value="CytC_CcsA"/>
    <property type="match status" value="1"/>
</dbReference>
<gene>
    <name evidence="8" type="ORF">LUZ62_085013</name>
</gene>
<sequence>MTITLAAIEHILNMLSFSFILIVILINIFSAISSIFGFGETLELRNSSEIGLFFCFFCTTALLIFLWIESGFFPLTNLRESLAFLSCVSSLIYFILKTRNNQNELNKITITSTILTQAFFAVWGLFFSPEIPKLKILVPALQSLWLLMHVSIIMVGYVVLIIGCLLSIAVLILMATNDAVSKEIESRILDSAKGGLTMAETLDLVEYYRKYFPNYFKIDFIEDLDSWSYRTISIGFALLTLGILCGAVWANEAWGAFWSWDPKETWALITWITFGIYLHVRMNQNWKGKNVAFIAFIGFLFIWVCYFGINLLGIGLHSYGSFN</sequence>
<evidence type="ECO:0000256" key="4">
    <source>
        <dbReference type="ARBA" id="ARBA00022989"/>
    </source>
</evidence>
<evidence type="ECO:0000259" key="7">
    <source>
        <dbReference type="Pfam" id="PF01578"/>
    </source>
</evidence>
<feature type="transmembrane region" description="Helical" evidence="6">
    <location>
        <begin position="292"/>
        <end position="316"/>
    </location>
</feature>
<feature type="transmembrane region" description="Helical" evidence="6">
    <location>
        <begin position="227"/>
        <end position="250"/>
    </location>
</feature>
<feature type="transmembrane region" description="Helical" evidence="6">
    <location>
        <begin position="80"/>
        <end position="96"/>
    </location>
</feature>